<feature type="compositionally biased region" description="Basic residues" evidence="1">
    <location>
        <begin position="7"/>
        <end position="20"/>
    </location>
</feature>
<dbReference type="SUPFAM" id="SSF56672">
    <property type="entry name" value="DNA/RNA polymerases"/>
    <property type="match status" value="1"/>
</dbReference>
<comment type="caution">
    <text evidence="3">The sequence shown here is derived from an EMBL/GenBank/DDBJ whole genome shotgun (WGS) entry which is preliminary data.</text>
</comment>
<reference evidence="3" key="1">
    <citation type="submission" date="2019-08" db="EMBL/GenBank/DDBJ databases">
        <title>The improved chromosome-level genome for the pearl oyster Pinctada fucata martensii using PacBio sequencing and Hi-C.</title>
        <authorList>
            <person name="Zheng Z."/>
        </authorList>
    </citation>
    <scope>NUCLEOTIDE SEQUENCE</scope>
    <source>
        <strain evidence="3">ZZ-2019</strain>
        <tissue evidence="3">Adductor muscle</tissue>
    </source>
</reference>
<evidence type="ECO:0000313" key="3">
    <source>
        <dbReference type="EMBL" id="KAK3098319.1"/>
    </source>
</evidence>
<evidence type="ECO:0000313" key="4">
    <source>
        <dbReference type="Proteomes" id="UP001186944"/>
    </source>
</evidence>
<feature type="region of interest" description="Disordered" evidence="1">
    <location>
        <begin position="1"/>
        <end position="27"/>
    </location>
</feature>
<dbReference type="InterPro" id="IPR000477">
    <property type="entry name" value="RT_dom"/>
</dbReference>
<accession>A0AA88YBN9</accession>
<dbReference type="EMBL" id="VSWD01000007">
    <property type="protein sequence ID" value="KAK3098319.1"/>
    <property type="molecule type" value="Genomic_DNA"/>
</dbReference>
<keyword evidence="4" id="KW-1185">Reference proteome</keyword>
<dbReference type="AlphaFoldDB" id="A0AA88YBN9"/>
<feature type="domain" description="Reverse transcriptase" evidence="2">
    <location>
        <begin position="177"/>
        <end position="430"/>
    </location>
</feature>
<name>A0AA88YBN9_PINIB</name>
<organism evidence="3 4">
    <name type="scientific">Pinctada imbricata</name>
    <name type="common">Atlantic pearl-oyster</name>
    <name type="synonym">Pinctada martensii</name>
    <dbReference type="NCBI Taxonomy" id="66713"/>
    <lineage>
        <taxon>Eukaryota</taxon>
        <taxon>Metazoa</taxon>
        <taxon>Spiralia</taxon>
        <taxon>Lophotrochozoa</taxon>
        <taxon>Mollusca</taxon>
        <taxon>Bivalvia</taxon>
        <taxon>Autobranchia</taxon>
        <taxon>Pteriomorphia</taxon>
        <taxon>Pterioida</taxon>
        <taxon>Pterioidea</taxon>
        <taxon>Pteriidae</taxon>
        <taxon>Pinctada</taxon>
    </lineage>
</organism>
<dbReference type="PANTHER" id="PTHR33332">
    <property type="entry name" value="REVERSE TRANSCRIPTASE DOMAIN-CONTAINING PROTEIN"/>
    <property type="match status" value="1"/>
</dbReference>
<dbReference type="PROSITE" id="PS50878">
    <property type="entry name" value="RT_POL"/>
    <property type="match status" value="1"/>
</dbReference>
<evidence type="ECO:0000256" key="1">
    <source>
        <dbReference type="SAM" id="MobiDB-lite"/>
    </source>
</evidence>
<sequence>MDTSTRRLARQKNRAFKKAKATGSAKDHRRYQRLKTSCQKSIRQAHNNYMRDIISPDATQNPKKFWSFVKGKKQESSGVAPLRHEDGTLHSNSQTKANILNTQFKSVFTKEALSALPDKGVSPYSSMEPIDITVNGVRKLLQNVRPHKATGPDSIPARLLKELSDQLAPALTRINRKSLTTGELPDDWKMAHIVPIFKKGDKSKASNYRPVSLTSICSKLMEHILHSNIITHLEQHSILTDTQHGFRSRRSCETQLIYTVHELARKLSEGKQIDAILLDFSKAFDKVPHERLLYKLHYYGVRDNTLTWVRSFLQGRQQLVLVEGKRSEEAEVDSGVPQGTVLGPLLFLAFINDLPEVVDSPVRLFADDCLIYRTITSKGDSDILQKDLAALQQWEVDWQMMFHPEKCTTINITKKRSPIHTGYRLHGHTLESVPGGKYLGVYISKDLSWNSHIQQTAAKATRSVGFLRRNLRGCPSDVKAQAYTTLVRPVLEYASSVWDPYTIQQINTLEQVQRQAARFATGDYTSREPGCVTSMLQHLAWDTLEERRARNRAVMFYKIMNNLVEIPLHHYIHVSNTRTRSAVANNIRHISTRVDVYKYSFLPRTIITWNSIPPDIRNQPSIDSI</sequence>
<proteinExistence type="predicted"/>
<dbReference type="Pfam" id="PF00078">
    <property type="entry name" value="RVT_1"/>
    <property type="match status" value="1"/>
</dbReference>
<evidence type="ECO:0000259" key="2">
    <source>
        <dbReference type="PROSITE" id="PS50878"/>
    </source>
</evidence>
<protein>
    <recommendedName>
        <fullName evidence="2">Reverse transcriptase domain-containing protein</fullName>
    </recommendedName>
</protein>
<gene>
    <name evidence="3" type="ORF">FSP39_018378</name>
</gene>
<dbReference type="Proteomes" id="UP001186944">
    <property type="component" value="Unassembled WGS sequence"/>
</dbReference>
<dbReference type="CDD" id="cd01650">
    <property type="entry name" value="RT_nLTR_like"/>
    <property type="match status" value="1"/>
</dbReference>
<dbReference type="InterPro" id="IPR043502">
    <property type="entry name" value="DNA/RNA_pol_sf"/>
</dbReference>